<gene>
    <name evidence="6" type="ORF">EZV62_023183</name>
</gene>
<dbReference type="GO" id="GO:0032979">
    <property type="term" value="P:protein insertion into mitochondrial inner membrane from matrix"/>
    <property type="evidence" value="ECO:0007669"/>
    <property type="project" value="TreeGrafter"/>
</dbReference>
<keyword evidence="4" id="KW-1133">Transmembrane helix</keyword>
<keyword evidence="5" id="KW-0472">Membrane</keyword>
<accession>A0A5C7H1K4</accession>
<evidence type="ECO:0000256" key="5">
    <source>
        <dbReference type="ARBA" id="ARBA00023136"/>
    </source>
</evidence>
<dbReference type="OrthoDB" id="1270215at2759"/>
<proteinExistence type="inferred from homology"/>
<evidence type="ECO:0000256" key="1">
    <source>
        <dbReference type="ARBA" id="ARBA00004141"/>
    </source>
</evidence>
<dbReference type="GO" id="GO:0005743">
    <property type="term" value="C:mitochondrial inner membrane"/>
    <property type="evidence" value="ECO:0007669"/>
    <property type="project" value="TreeGrafter"/>
</dbReference>
<dbReference type="EMBL" id="VAHF01000011">
    <property type="protein sequence ID" value="TXG50659.1"/>
    <property type="molecule type" value="Genomic_DNA"/>
</dbReference>
<comment type="caution">
    <text evidence="6">The sequence shown here is derived from an EMBL/GenBank/DDBJ whole genome shotgun (WGS) entry which is preliminary data.</text>
</comment>
<dbReference type="PANTHER" id="PTHR12428">
    <property type="entry name" value="OXA1"/>
    <property type="match status" value="1"/>
</dbReference>
<comment type="subcellular location">
    <subcellularLocation>
        <location evidence="1">Membrane</location>
        <topology evidence="1">Multi-pass membrane protein</topology>
    </subcellularLocation>
</comment>
<evidence type="ECO:0000313" key="6">
    <source>
        <dbReference type="EMBL" id="TXG50659.1"/>
    </source>
</evidence>
<reference evidence="7" key="1">
    <citation type="journal article" date="2019" name="Gigascience">
        <title>De novo genome assembly of the endangered Acer yangbiense, a plant species with extremely small populations endemic to Yunnan Province, China.</title>
        <authorList>
            <person name="Yang J."/>
            <person name="Wariss H.M."/>
            <person name="Tao L."/>
            <person name="Zhang R."/>
            <person name="Yun Q."/>
            <person name="Hollingsworth P."/>
            <person name="Dao Z."/>
            <person name="Luo G."/>
            <person name="Guo H."/>
            <person name="Ma Y."/>
            <person name="Sun W."/>
        </authorList>
    </citation>
    <scope>NUCLEOTIDE SEQUENCE [LARGE SCALE GENOMIC DNA]</scope>
    <source>
        <strain evidence="7">cv. Malutang</strain>
    </source>
</reference>
<name>A0A5C7H1K4_9ROSI</name>
<dbReference type="Proteomes" id="UP000323000">
    <property type="component" value="Chromosome 11"/>
</dbReference>
<keyword evidence="3" id="KW-0812">Transmembrane</keyword>
<comment type="similarity">
    <text evidence="2">Belongs to the OXA1/ALB3/YidC (TC 2.A.9.2) family.</text>
</comment>
<evidence type="ECO:0000256" key="4">
    <source>
        <dbReference type="ARBA" id="ARBA00022989"/>
    </source>
</evidence>
<keyword evidence="7" id="KW-1185">Reference proteome</keyword>
<dbReference type="AlphaFoldDB" id="A0A5C7H1K4"/>
<dbReference type="InterPro" id="IPR001708">
    <property type="entry name" value="YidC/ALB3/OXA1/COX18"/>
</dbReference>
<evidence type="ECO:0000256" key="2">
    <source>
        <dbReference type="ARBA" id="ARBA00010583"/>
    </source>
</evidence>
<sequence length="418" mass="46234">MAYRRSLSKRATLIARAFNNPSFSYIPCDHHDRDNRDSTLSRREVHNFIQQRSSFGRVSQFSLGSAFVRYMSTSVGEGGGSDNKIELIMSDVADVVSDATTTQVNEVAIAAAAAADSSWPVTVLQHFIDSVHNFTGLNWWASIVTFKHFKEMLEDKDMDPEALADGQKQMQKAHEECWISVLIDGLSFSISAEVTMQEFMKVDRDDDFMKIISRCVAVLLVSATMDCPKVILPFSLRCEGIGTQRNTIIGYSISHLSCYMLLFDYIKPGPIRLCTSYIARIVRGSVLFVAMAYRRSLSTRETLVARAYNPSFSYILRDHDRKEDSPDRQTGKGVSQFSLGSSAGSAFCRYMSTTVGEGSDKIELMSDVADVLIDATTQVVANHAPAVNEVAIAAADSFLPVAALQHVIDAVYNFTGLN</sequence>
<dbReference type="GO" id="GO:0032977">
    <property type="term" value="F:membrane insertase activity"/>
    <property type="evidence" value="ECO:0007669"/>
    <property type="project" value="InterPro"/>
</dbReference>
<evidence type="ECO:0000256" key="3">
    <source>
        <dbReference type="ARBA" id="ARBA00022692"/>
    </source>
</evidence>
<organism evidence="6 7">
    <name type="scientific">Acer yangbiense</name>
    <dbReference type="NCBI Taxonomy" id="1000413"/>
    <lineage>
        <taxon>Eukaryota</taxon>
        <taxon>Viridiplantae</taxon>
        <taxon>Streptophyta</taxon>
        <taxon>Embryophyta</taxon>
        <taxon>Tracheophyta</taxon>
        <taxon>Spermatophyta</taxon>
        <taxon>Magnoliopsida</taxon>
        <taxon>eudicotyledons</taxon>
        <taxon>Gunneridae</taxon>
        <taxon>Pentapetalae</taxon>
        <taxon>rosids</taxon>
        <taxon>malvids</taxon>
        <taxon>Sapindales</taxon>
        <taxon>Sapindaceae</taxon>
        <taxon>Hippocastanoideae</taxon>
        <taxon>Acereae</taxon>
        <taxon>Acer</taxon>
    </lineage>
</organism>
<dbReference type="PANTHER" id="PTHR12428:SF34">
    <property type="entry name" value="MITOCHONDRIAL INNER MEMBRANE PROTEIN OXA1-LIKE"/>
    <property type="match status" value="1"/>
</dbReference>
<evidence type="ECO:0000313" key="7">
    <source>
        <dbReference type="Proteomes" id="UP000323000"/>
    </source>
</evidence>
<protein>
    <submittedName>
        <fullName evidence="6">Uncharacterized protein</fullName>
    </submittedName>
</protein>